<dbReference type="GO" id="GO:0005615">
    <property type="term" value="C:extracellular space"/>
    <property type="evidence" value="ECO:0007669"/>
    <property type="project" value="TreeGrafter"/>
</dbReference>
<accession>A0A269TJC9</accession>
<evidence type="ECO:0000313" key="7">
    <source>
        <dbReference type="EMBL" id="PAK21592.1"/>
    </source>
</evidence>
<organism evidence="7 8">
    <name type="scientific">Mycoplasmopsis agassizii</name>
    <dbReference type="NCBI Taxonomy" id="33922"/>
    <lineage>
        <taxon>Bacteria</taxon>
        <taxon>Bacillati</taxon>
        <taxon>Mycoplasmatota</taxon>
        <taxon>Mycoplasmoidales</taxon>
        <taxon>Metamycoplasmataceae</taxon>
        <taxon>Mycoplasmopsis</taxon>
    </lineage>
</organism>
<dbReference type="GO" id="GO:0004252">
    <property type="term" value="F:serine-type endopeptidase activity"/>
    <property type="evidence" value="ECO:0007669"/>
    <property type="project" value="InterPro"/>
</dbReference>
<dbReference type="Pfam" id="PF00082">
    <property type="entry name" value="Peptidase_S8"/>
    <property type="match status" value="1"/>
</dbReference>
<dbReference type="PROSITE" id="PS00138">
    <property type="entry name" value="SUBTILASE_SER"/>
    <property type="match status" value="1"/>
</dbReference>
<dbReference type="InterPro" id="IPR036852">
    <property type="entry name" value="Peptidase_S8/S53_dom_sf"/>
</dbReference>
<evidence type="ECO:0000256" key="4">
    <source>
        <dbReference type="ARBA" id="ARBA00022825"/>
    </source>
</evidence>
<dbReference type="RefSeq" id="WP_095334604.1">
    <property type="nucleotide sequence ID" value="NZ_NQNY01000003.1"/>
</dbReference>
<dbReference type="OrthoDB" id="397876at2"/>
<dbReference type="PANTHER" id="PTHR43806:SF11">
    <property type="entry name" value="CEREVISIN-RELATED"/>
    <property type="match status" value="1"/>
</dbReference>
<evidence type="ECO:0000256" key="2">
    <source>
        <dbReference type="ARBA" id="ARBA00022670"/>
    </source>
</evidence>
<dbReference type="PANTHER" id="PTHR43806">
    <property type="entry name" value="PEPTIDASE S8"/>
    <property type="match status" value="1"/>
</dbReference>
<feature type="signal peptide" evidence="5">
    <location>
        <begin position="1"/>
        <end position="31"/>
    </location>
</feature>
<dbReference type="InterPro" id="IPR000209">
    <property type="entry name" value="Peptidase_S8/S53_dom"/>
</dbReference>
<dbReference type="SUPFAM" id="SSF52743">
    <property type="entry name" value="Subtilisin-like"/>
    <property type="match status" value="1"/>
</dbReference>
<sequence>MNKSLKRKIFKSLFAILPLTIAIFTPLTISANVNEKDSTVVNLQQETYNVKSTKEKYIDLILSSGSISEIIEKTTFNYVKPEFVSTISNERDFYKILVQGANRIDIVFKAKTEKTKLKSYLEMIRSSLGDEFENIYGEYTLTFSIAYKSTEDFKKLLIKMLDFKLDYNDILQVNVHETGRNYDYFNDVEESSKSTAVNNSNIGTSVSSNTLINYNDNFWNNYTEINKRRYTLSGFDYQNLKYEREQAENNVNKYGREMKVGILEVQSDDYKTSALVDSRSASFFKNSKIHLSGTLYNDPHRISHANTVAEIIMGKQGINPSISLYSSQFHFLNGLLNGALNWYLRNGVHIVNNSWKYTWNKDEDYNTHSEWLDNFLNANEDFIFIIGAGNDADDFNGDDPSHWYGFIDAYNISQNAITVGALKSLEKNVPTDYTEASKNQGYITTSVPGEFQPTGYDGSKTGTSFAAPTITGMASLLKTNYPSFFDRGSDYLIIKSALISGSRKDDYTFSFFTNGQGMWPVYDIKTGFGRANFFKVRESLLHLNYLKVYADSNKSAAISSHYFEKNEKYRVNATWKGENLFKNTWVQDFLFFGHNHYTYIGPLDLKLQVITPDGDELDALEIKELFTNKKKLMNTETIEFETKKAGYYKFKVFYDPSEEQGRKKDLDVALTYSKI</sequence>
<evidence type="ECO:0000256" key="5">
    <source>
        <dbReference type="SAM" id="SignalP"/>
    </source>
</evidence>
<protein>
    <recommendedName>
        <fullName evidence="6">Peptidase S8/S53 domain-containing protein</fullName>
    </recommendedName>
</protein>
<dbReference type="Proteomes" id="UP000216943">
    <property type="component" value="Unassembled WGS sequence"/>
</dbReference>
<keyword evidence="2" id="KW-0645">Protease</keyword>
<evidence type="ECO:0000256" key="1">
    <source>
        <dbReference type="ARBA" id="ARBA00011073"/>
    </source>
</evidence>
<keyword evidence="3" id="KW-0378">Hydrolase</keyword>
<gene>
    <name evidence="7" type="ORF">CJJ23_01425</name>
</gene>
<evidence type="ECO:0000313" key="8">
    <source>
        <dbReference type="Proteomes" id="UP000216943"/>
    </source>
</evidence>
<feature type="domain" description="Peptidase S8/S53" evidence="6">
    <location>
        <begin position="275"/>
        <end position="501"/>
    </location>
</feature>
<dbReference type="InterPro" id="IPR050131">
    <property type="entry name" value="Peptidase_S8_subtilisin-like"/>
</dbReference>
<dbReference type="AlphaFoldDB" id="A0A269TJC9"/>
<dbReference type="GO" id="GO:0006508">
    <property type="term" value="P:proteolysis"/>
    <property type="evidence" value="ECO:0007669"/>
    <property type="project" value="UniProtKB-KW"/>
</dbReference>
<dbReference type="Gene3D" id="3.40.50.200">
    <property type="entry name" value="Peptidase S8/S53 domain"/>
    <property type="match status" value="1"/>
</dbReference>
<keyword evidence="4" id="KW-0720">Serine protease</keyword>
<evidence type="ECO:0000259" key="6">
    <source>
        <dbReference type="Pfam" id="PF00082"/>
    </source>
</evidence>
<feature type="chain" id="PRO_5012628253" description="Peptidase S8/S53 domain-containing protein" evidence="5">
    <location>
        <begin position="32"/>
        <end position="675"/>
    </location>
</feature>
<keyword evidence="5" id="KW-0732">Signal</keyword>
<proteinExistence type="inferred from homology"/>
<dbReference type="EMBL" id="NQNY01000003">
    <property type="protein sequence ID" value="PAK21592.1"/>
    <property type="molecule type" value="Genomic_DNA"/>
</dbReference>
<comment type="similarity">
    <text evidence="1">Belongs to the peptidase S8 family.</text>
</comment>
<reference evidence="8" key="1">
    <citation type="submission" date="2017-08" db="EMBL/GenBank/DDBJ databases">
        <authorList>
            <person name="Alvarez-Ponce D."/>
            <person name="Weitzman C.L."/>
            <person name="Tillett R.L."/>
            <person name="Sandmeier F.C."/>
            <person name="Tracy C.R."/>
        </authorList>
    </citation>
    <scope>NUCLEOTIDE SEQUENCE [LARGE SCALE GENOMIC DNA]</scope>
    <source>
        <strain evidence="8">723</strain>
    </source>
</reference>
<name>A0A269TJC9_9BACT</name>
<dbReference type="InterPro" id="IPR023828">
    <property type="entry name" value="Peptidase_S8_Ser-AS"/>
</dbReference>
<comment type="caution">
    <text evidence="7">The sequence shown here is derived from an EMBL/GenBank/DDBJ whole genome shotgun (WGS) entry which is preliminary data.</text>
</comment>
<evidence type="ECO:0000256" key="3">
    <source>
        <dbReference type="ARBA" id="ARBA00022801"/>
    </source>
</evidence>